<dbReference type="GO" id="GO:0016757">
    <property type="term" value="F:glycosyltransferase activity"/>
    <property type="evidence" value="ECO:0007669"/>
    <property type="project" value="UniProtKB-KW"/>
</dbReference>
<dbReference type="RefSeq" id="WP_005897393.1">
    <property type="nucleotide sequence ID" value="NZ_CM000440.1"/>
</dbReference>
<dbReference type="SMR" id="A5TVH1"/>
<evidence type="ECO:0000313" key="1">
    <source>
        <dbReference type="EMBL" id="EDK88896.1"/>
    </source>
</evidence>
<protein>
    <submittedName>
        <fullName evidence="1">Possible lipooligosaccharide sialyltransferase</fullName>
    </submittedName>
</protein>
<sequence length="326" mass="39199">MNLYIIYNYWEILLSLLVLEKNKDGNNILLIVENEIEEELLKRLEKKYKVLRFNIKPNRFSKFLTYYYKINYQFPKKLGRFLSSIERIISFSDQDVITRYFIKNKKYIDLFEHGVINYQTEFEGIEQKIKRIIFKMEKPYGRNEYVKNIFLRGSGKIPEDIKNKVKILDLKELWSQLDFSSQNKILDVFGLDIEKLKIIETKNTILFTQPFSEDKVISEDEKVDLYKKIIKNYDKRSLVIKAHPREKTEYNKIFEDIMILENSFPAELLLLSKFKFERVVTISSTAVSVFFNKSEIDFYGSEVHPKILKYFGNLDFFMKRNKFIEK</sequence>
<dbReference type="Gene3D" id="3.40.50.11110">
    <property type="entry name" value="Sialyltransferase, C-terminal GT-B Rossman nucleotide-binding domain"/>
    <property type="match status" value="1"/>
</dbReference>
<keyword evidence="1" id="KW-0808">Transferase</keyword>
<gene>
    <name evidence="1" type="ORF">FNP_1109</name>
</gene>
<organism evidence="1">
    <name type="scientific">Fusobacterium polymorphum ATCC 10953</name>
    <dbReference type="NCBI Taxonomy" id="393480"/>
    <lineage>
        <taxon>Bacteria</taxon>
        <taxon>Fusobacteriati</taxon>
        <taxon>Fusobacteriota</taxon>
        <taxon>Fusobacteriia</taxon>
        <taxon>Fusobacteriales</taxon>
        <taxon>Fusobacteriaceae</taxon>
        <taxon>Fusobacterium</taxon>
    </lineage>
</organism>
<reference evidence="1" key="2">
    <citation type="submission" date="2007-05" db="EMBL/GenBank/DDBJ databases">
        <title>Genome sequence of Fusobacterium nucleatum subspecies polymorphum - a genetically tractable Fusobacterium.</title>
        <authorList>
            <person name="Karpathy S.E."/>
            <person name="Xiang Q."/>
            <person name="Gioia J."/>
            <person name="Jiang H."/>
            <person name="Liu Y."/>
            <person name="Petrosino J.F."/>
            <person name="Yerrapragada S."/>
            <person name="Fox G.E."/>
            <person name="Kinder Haake S."/>
            <person name="Weinstock G.M."/>
            <person name="Highlander S.K."/>
        </authorList>
    </citation>
    <scope>NUCLEOTIDE SEQUENCE [LARGE SCALE GENOMIC DNA]</scope>
    <source>
        <strain evidence="1">ATCC 10953</strain>
    </source>
</reference>
<dbReference type="EMBL" id="CM000440">
    <property type="protein sequence ID" value="EDK88896.1"/>
    <property type="molecule type" value="Genomic_DNA"/>
</dbReference>
<dbReference type="InterPro" id="IPR010866">
    <property type="entry name" value="A-2_8-polyST"/>
</dbReference>
<dbReference type="AlphaFoldDB" id="A5TVH1"/>
<dbReference type="HOGENOM" id="CLU_071525_1_0_0"/>
<reference evidence="1" key="1">
    <citation type="submission" date="2006-07" db="EMBL/GenBank/DDBJ databases">
        <authorList>
            <person name="Qin X."/>
            <person name="Weinstock G.M."/>
        </authorList>
    </citation>
    <scope>NUCLEOTIDE SEQUENCE [LARGE SCALE GENOMIC DNA]</scope>
    <source>
        <strain evidence="1">ATCC 10953</strain>
    </source>
</reference>
<dbReference type="Proteomes" id="UP000001921">
    <property type="component" value="Chromosome"/>
</dbReference>
<dbReference type="eggNOG" id="ENOG5032UC7">
    <property type="taxonomic scope" value="Bacteria"/>
</dbReference>
<keyword evidence="1" id="KW-0328">Glycosyltransferase</keyword>
<accession>A5TVH1</accession>
<dbReference type="GeneID" id="45634185"/>
<dbReference type="Pfam" id="PF07388">
    <property type="entry name" value="A-2_8-polyST"/>
    <property type="match status" value="1"/>
</dbReference>
<proteinExistence type="predicted"/>
<name>A5TVH1_FUSNP</name>